<keyword evidence="3" id="KW-1185">Reference proteome</keyword>
<accession>A0A941FM78</accession>
<gene>
    <name evidence="2" type="ORF">KEF29_34580</name>
</gene>
<reference evidence="2 3" key="1">
    <citation type="submission" date="2021-04" db="EMBL/GenBank/DDBJ databases">
        <title>Characterization of the biosynthetic gene cluster of new lipopeptides with antitumor activity in the genome of the marine Streptomyces PHM034.</title>
        <authorList>
            <person name="Ceniceros A."/>
            <person name="Canedo L."/>
            <person name="Mendez C."/>
            <person name="Olano C."/>
            <person name="Schleissner C."/>
            <person name="Cuevas C."/>
            <person name="De La Calle F."/>
            <person name="Salas J.A."/>
        </authorList>
    </citation>
    <scope>NUCLEOTIDE SEQUENCE [LARGE SCALE GENOMIC DNA]</scope>
    <source>
        <strain evidence="2 3">PHM034</strain>
    </source>
</reference>
<dbReference type="EMBL" id="JAGTPG010000002">
    <property type="protein sequence ID" value="MBR8642802.1"/>
    <property type="molecule type" value="Genomic_DNA"/>
</dbReference>
<dbReference type="AlphaFoldDB" id="A0A941FM78"/>
<feature type="region of interest" description="Disordered" evidence="1">
    <location>
        <begin position="42"/>
        <end position="74"/>
    </location>
</feature>
<proteinExistence type="predicted"/>
<evidence type="ECO:0008006" key="4">
    <source>
        <dbReference type="Google" id="ProtNLM"/>
    </source>
</evidence>
<organism evidence="2 3">
    <name type="scientific">Streptomyces tuirus</name>
    <dbReference type="NCBI Taxonomy" id="68278"/>
    <lineage>
        <taxon>Bacteria</taxon>
        <taxon>Bacillati</taxon>
        <taxon>Actinomycetota</taxon>
        <taxon>Actinomycetes</taxon>
        <taxon>Kitasatosporales</taxon>
        <taxon>Streptomycetaceae</taxon>
        <taxon>Streptomyces</taxon>
    </lineage>
</organism>
<dbReference type="Proteomes" id="UP000682308">
    <property type="component" value="Unassembled WGS sequence"/>
</dbReference>
<evidence type="ECO:0000313" key="3">
    <source>
        <dbReference type="Proteomes" id="UP000682308"/>
    </source>
</evidence>
<evidence type="ECO:0000256" key="1">
    <source>
        <dbReference type="SAM" id="MobiDB-lite"/>
    </source>
</evidence>
<protein>
    <recommendedName>
        <fullName evidence="4">Secreted protein</fullName>
    </recommendedName>
</protein>
<comment type="caution">
    <text evidence="2">The sequence shown here is derived from an EMBL/GenBank/DDBJ whole genome shotgun (WGS) entry which is preliminary data.</text>
</comment>
<name>A0A941FM78_9ACTN</name>
<sequence length="74" mass="7797">MEKSKRSFMVPPALLGFVVLLASLTALSYAVGRVAGPVAPGMHRTVPDSEQNQEPGMPGMHGLGPVDRQAQVGR</sequence>
<evidence type="ECO:0000313" key="2">
    <source>
        <dbReference type="EMBL" id="MBR8642802.1"/>
    </source>
</evidence>